<dbReference type="GeneID" id="18604252"/>
<dbReference type="InterPro" id="IPR006086">
    <property type="entry name" value="XPG-I_dom"/>
</dbReference>
<dbReference type="GO" id="GO:0005634">
    <property type="term" value="C:nucleus"/>
    <property type="evidence" value="ECO:0007669"/>
    <property type="project" value="UniProtKB-SubCell"/>
</dbReference>
<dbReference type="InterPro" id="IPR008918">
    <property type="entry name" value="HhH2"/>
</dbReference>
<dbReference type="InterPro" id="IPR019974">
    <property type="entry name" value="XPG_CS"/>
</dbReference>
<dbReference type="Proteomes" id="UP000694886">
    <property type="component" value="Chromosome 3"/>
</dbReference>
<dbReference type="InterPro" id="IPR036279">
    <property type="entry name" value="5-3_exonuclease_C_sf"/>
</dbReference>
<keyword evidence="8 14" id="KW-0378">Hydrolase</keyword>
<evidence type="ECO:0000256" key="12">
    <source>
        <dbReference type="ARBA" id="ARBA00023242"/>
    </source>
</evidence>
<feature type="domain" description="XPG N-terminal" evidence="16">
    <location>
        <begin position="1"/>
        <end position="102"/>
    </location>
</feature>
<dbReference type="Gene3D" id="3.40.50.1010">
    <property type="entry name" value="5'-nuclease"/>
    <property type="match status" value="1"/>
</dbReference>
<dbReference type="InterPro" id="IPR006085">
    <property type="entry name" value="XPG_DNA_repair_N"/>
</dbReference>
<dbReference type="FunFam" id="1.10.150.20:FF:000011">
    <property type="entry name" value="exonuclease 1"/>
    <property type="match status" value="1"/>
</dbReference>
<keyword evidence="12 14" id="KW-0539">Nucleus</keyword>
<dbReference type="GO" id="GO:0035312">
    <property type="term" value="F:5'-3' DNA exonuclease activity"/>
    <property type="evidence" value="ECO:0007669"/>
    <property type="project" value="UniProtKB-UniRule"/>
</dbReference>
<evidence type="ECO:0000313" key="18">
    <source>
        <dbReference type="RefSeq" id="XP_007036687.2"/>
    </source>
</evidence>
<dbReference type="FunFam" id="3.40.50.1010:FF:000002">
    <property type="entry name" value="Exonuclease 1, putative"/>
    <property type="match status" value="1"/>
</dbReference>
<evidence type="ECO:0000256" key="5">
    <source>
        <dbReference type="ARBA" id="ARBA00022723"/>
    </source>
</evidence>
<dbReference type="PROSITE" id="PS00842">
    <property type="entry name" value="XPG_2"/>
    <property type="match status" value="1"/>
</dbReference>
<dbReference type="SMART" id="SM00279">
    <property type="entry name" value="HhH2"/>
    <property type="match status" value="1"/>
</dbReference>
<keyword evidence="6 14" id="KW-0227">DNA damage</keyword>
<keyword evidence="5 14" id="KW-0479">Metal-binding</keyword>
<comment type="function">
    <text evidence="13">Putative 5'-&gt;3' double-stranded DNA exonuclease which may also contain a cryptic 3'-&gt;5' double-stranded DNA exonuclease activity. May be involved in DNA mismatch repair (MMR).</text>
</comment>
<dbReference type="SMART" id="SM00484">
    <property type="entry name" value="XPGI"/>
    <property type="match status" value="1"/>
</dbReference>
<dbReference type="CDD" id="cd09857">
    <property type="entry name" value="PIN_EXO1"/>
    <property type="match status" value="1"/>
</dbReference>
<comment type="function">
    <text evidence="14">5'-&gt;3' double-stranded DNA exonuclease which may also possess a cryptic 3'-&gt;5' double-stranded DNA exonuclease activity. Functions in DNA mismatch repair.</text>
</comment>
<dbReference type="InterPro" id="IPR029060">
    <property type="entry name" value="PIN-like_dom_sf"/>
</dbReference>
<keyword evidence="4 14" id="KW-0540">Nuclease</keyword>
<evidence type="ECO:0000256" key="10">
    <source>
        <dbReference type="ARBA" id="ARBA00022881"/>
    </source>
</evidence>
<dbReference type="Pfam" id="PF00867">
    <property type="entry name" value="XPG_I"/>
    <property type="match status" value="1"/>
</dbReference>
<keyword evidence="11 14" id="KW-0234">DNA repair</keyword>
<evidence type="ECO:0000256" key="6">
    <source>
        <dbReference type="ARBA" id="ARBA00022763"/>
    </source>
</evidence>
<evidence type="ECO:0000256" key="8">
    <source>
        <dbReference type="ARBA" id="ARBA00022801"/>
    </source>
</evidence>
<evidence type="ECO:0000256" key="14">
    <source>
        <dbReference type="RuleBase" id="RU910737"/>
    </source>
</evidence>
<evidence type="ECO:0000256" key="9">
    <source>
        <dbReference type="ARBA" id="ARBA00022842"/>
    </source>
</evidence>
<keyword evidence="9 14" id="KW-0460">Magnesium</keyword>
<dbReference type="AlphaFoldDB" id="A0AB32VBJ9"/>
<dbReference type="Gramene" id="Tc03v2_t003450.1">
    <property type="protein sequence ID" value="Tc03v2_p003450.1"/>
    <property type="gene ID" value="Tc03v2_g003450"/>
</dbReference>
<dbReference type="Pfam" id="PF00752">
    <property type="entry name" value="XPG_N"/>
    <property type="match status" value="1"/>
</dbReference>
<name>A0AB32VBJ9_THECC</name>
<evidence type="ECO:0000259" key="15">
    <source>
        <dbReference type="SMART" id="SM00484"/>
    </source>
</evidence>
<accession>A0AB32VBJ9</accession>
<evidence type="ECO:0000256" key="13">
    <source>
        <dbReference type="ARBA" id="ARBA00060210"/>
    </source>
</evidence>
<evidence type="ECO:0000256" key="2">
    <source>
        <dbReference type="ARBA" id="ARBA00010563"/>
    </source>
</evidence>
<evidence type="ECO:0000259" key="16">
    <source>
        <dbReference type="SMART" id="SM00485"/>
    </source>
</evidence>
<dbReference type="Gene3D" id="1.10.150.20">
    <property type="entry name" value="5' to 3' exonuclease, C-terminal subdomain"/>
    <property type="match status" value="1"/>
</dbReference>
<dbReference type="SUPFAM" id="SSF47807">
    <property type="entry name" value="5' to 3' exonuclease, C-terminal subdomain"/>
    <property type="match status" value="1"/>
</dbReference>
<dbReference type="SUPFAM" id="SSF88723">
    <property type="entry name" value="PIN domain-like"/>
    <property type="match status" value="1"/>
</dbReference>
<comment type="cofactor">
    <cofactor evidence="14">
        <name>Mg(2+)</name>
        <dbReference type="ChEBI" id="CHEBI:18420"/>
    </cofactor>
    <text evidence="14">Binds 2 magnesium ions per subunit. They probably participate in the reaction catalyzed by the enzyme. May bind an additional third magnesium ion after substrate binding.</text>
</comment>
<reference evidence="17" key="1">
    <citation type="journal article" date="1997" name="Nucleic Acids Res.">
        <title>tRNAscan-SE: a program for improved detection of transfer RNA genes in genomic sequence.</title>
        <authorList>
            <person name="Lowe T.M."/>
            <person name="Eddy S.R."/>
        </authorList>
    </citation>
    <scope>NUCLEOTIDE SEQUENCE [LARGE SCALE GENOMIC DNA]</scope>
    <source>
        <strain evidence="17">r\B97-61/B2</strain>
    </source>
</reference>
<organism evidence="17 18">
    <name type="scientific">Theobroma cacao</name>
    <name type="common">Cacao</name>
    <name type="synonym">Cocoa</name>
    <dbReference type="NCBI Taxonomy" id="3641"/>
    <lineage>
        <taxon>Eukaryota</taxon>
        <taxon>Viridiplantae</taxon>
        <taxon>Streptophyta</taxon>
        <taxon>Embryophyta</taxon>
        <taxon>Tracheophyta</taxon>
        <taxon>Spermatophyta</taxon>
        <taxon>Magnoliopsida</taxon>
        <taxon>eudicotyledons</taxon>
        <taxon>Gunneridae</taxon>
        <taxon>Pentapetalae</taxon>
        <taxon>rosids</taxon>
        <taxon>malvids</taxon>
        <taxon>Malvales</taxon>
        <taxon>Malvaceae</taxon>
        <taxon>Byttnerioideae</taxon>
        <taxon>Theobroma</taxon>
    </lineage>
</organism>
<evidence type="ECO:0000256" key="7">
    <source>
        <dbReference type="ARBA" id="ARBA00022769"/>
    </source>
</evidence>
<dbReference type="PANTHER" id="PTHR11081">
    <property type="entry name" value="FLAP ENDONUCLEASE FAMILY MEMBER"/>
    <property type="match status" value="1"/>
</dbReference>
<gene>
    <name evidence="18" type="primary">LOC18604252</name>
</gene>
<dbReference type="GO" id="GO:0046872">
    <property type="term" value="F:metal ion binding"/>
    <property type="evidence" value="ECO:0007669"/>
    <property type="project" value="UniProtKB-UniRule"/>
</dbReference>
<evidence type="ECO:0000313" key="17">
    <source>
        <dbReference type="Proteomes" id="UP000694886"/>
    </source>
</evidence>
<dbReference type="RefSeq" id="XP_007036687.2">
    <property type="nucleotide sequence ID" value="XM_007036625.2"/>
</dbReference>
<dbReference type="CDD" id="cd09901">
    <property type="entry name" value="H3TH_FEN1-like"/>
    <property type="match status" value="1"/>
</dbReference>
<keyword evidence="14 18" id="KW-0269">Exonuclease</keyword>
<dbReference type="SMART" id="SM00485">
    <property type="entry name" value="XPGN"/>
    <property type="match status" value="1"/>
</dbReference>
<reference evidence="18" key="2">
    <citation type="submission" date="2025-08" db="UniProtKB">
        <authorList>
            <consortium name="RefSeq"/>
        </authorList>
    </citation>
    <scope>IDENTIFICATION</scope>
</reference>
<dbReference type="GO" id="GO:0006281">
    <property type="term" value="P:DNA repair"/>
    <property type="evidence" value="ECO:0007669"/>
    <property type="project" value="UniProtKB-UniRule"/>
</dbReference>
<dbReference type="EC" id="3.1.-.-" evidence="14"/>
<keyword evidence="7 14" id="KW-0228">DNA excision</keyword>
<evidence type="ECO:0000256" key="4">
    <source>
        <dbReference type="ARBA" id="ARBA00022722"/>
    </source>
</evidence>
<evidence type="ECO:0000256" key="11">
    <source>
        <dbReference type="ARBA" id="ARBA00023204"/>
    </source>
</evidence>
<evidence type="ECO:0000256" key="1">
    <source>
        <dbReference type="ARBA" id="ARBA00004123"/>
    </source>
</evidence>
<proteinExistence type="inferred from homology"/>
<dbReference type="PRINTS" id="PR00853">
    <property type="entry name" value="XPGRADSUPER"/>
</dbReference>
<comment type="similarity">
    <text evidence="2 14">Belongs to the XPG/RAD2 endonuclease family. EXO1 subfamily.</text>
</comment>
<comment type="subcellular location">
    <subcellularLocation>
        <location evidence="1 14">Nucleus</location>
    </subcellularLocation>
</comment>
<dbReference type="InterPro" id="IPR044752">
    <property type="entry name" value="PIN-like_EXO1"/>
</dbReference>
<keyword evidence="14" id="KW-0238">DNA-binding</keyword>
<dbReference type="GO" id="GO:0003677">
    <property type="term" value="F:DNA binding"/>
    <property type="evidence" value="ECO:0007669"/>
    <property type="project" value="UniProtKB-UniRule"/>
</dbReference>
<dbReference type="PANTHER" id="PTHR11081:SF8">
    <property type="entry name" value="EXONUCLEASE 1"/>
    <property type="match status" value="1"/>
</dbReference>
<evidence type="ECO:0000256" key="3">
    <source>
        <dbReference type="ARBA" id="ARBA00020324"/>
    </source>
</evidence>
<dbReference type="InterPro" id="IPR006084">
    <property type="entry name" value="XPG/Rad2"/>
</dbReference>
<protein>
    <recommendedName>
        <fullName evidence="3 14">Exonuclease 1</fullName>
        <ecNumber evidence="14">3.1.-.-</ecNumber>
    </recommendedName>
</protein>
<feature type="domain" description="XPG-I" evidence="15">
    <location>
        <begin position="141"/>
        <end position="217"/>
    </location>
</feature>
<dbReference type="KEGG" id="tcc:18604252"/>
<keyword evidence="10 14" id="KW-0267">Excision nuclease</keyword>
<sequence length="580" mass="64764">MGIKDLLRFMKPFIEPVHIKKYAGKRVGIDAYSWLHKGAYSCSMEICLNSNSEKKSRYIDYFMHRINLLRYHKITPVVVFDGANIPCKAATENERYRRRKDNQELAMAKLKEGDVRGASELFQRAVSITPAMAHQLIHILRSKNIEFVVAPYEADAQLAYLATLEAEKGGVVAVITEDSDLIAYGCPAITFKMDRYGNGEELVLAKVFDSITSKPSFRGFDKELFIGMCVLAGCDFLPSVPGIGIAKAHSLVSKYRNLDRVLSVLKIEKGSQMPEDYSKSFKEAVAVFQHARIYDGEIKGLKHMKPLTKQLLQILDEGLDFLGPEISPSVAIAIAEGILDPTTMEAFDSMPTPGNHPVPTEFQASGKRQLLETADISRQESCFLVFSSHKTREKKKTGTMRQGAVSIEKKYIQDAGLERLAFPLKSQVTKANVVTEDIPLIPNNNPFKKRKLDEMHIAEAKDTTELVSSNDEDEIERSEILCVFPDNTQLAFPGRKVEMSSNQIESTAEQISMVSEVESCETPHMNVGSQESVSCNPKRLFSGRGRGKNDKLKLKGSNCKNSETKNSILNFLLVCNHSSF</sequence>